<keyword evidence="1" id="KW-0732">Signal</keyword>
<feature type="signal peptide" evidence="1">
    <location>
        <begin position="1"/>
        <end position="25"/>
    </location>
</feature>
<dbReference type="EMBL" id="JBHSBC010000004">
    <property type="protein sequence ID" value="MFC3979792.1"/>
    <property type="molecule type" value="Genomic_DNA"/>
</dbReference>
<name>A0ABV8EXK4_9ACTN</name>
<dbReference type="Proteomes" id="UP001595698">
    <property type="component" value="Unassembled WGS sequence"/>
</dbReference>
<reference evidence="3" key="1">
    <citation type="journal article" date="2019" name="Int. J. Syst. Evol. Microbiol.">
        <title>The Global Catalogue of Microorganisms (GCM) 10K type strain sequencing project: providing services to taxonomists for standard genome sequencing and annotation.</title>
        <authorList>
            <consortium name="The Broad Institute Genomics Platform"/>
            <consortium name="The Broad Institute Genome Sequencing Center for Infectious Disease"/>
            <person name="Wu L."/>
            <person name="Ma J."/>
        </authorList>
    </citation>
    <scope>NUCLEOTIDE SEQUENCE [LARGE SCALE GENOMIC DNA]</scope>
    <source>
        <strain evidence="3">TBRC 7912</strain>
    </source>
</reference>
<organism evidence="2 3">
    <name type="scientific">Streptosporangium jomthongense</name>
    <dbReference type="NCBI Taxonomy" id="1193683"/>
    <lineage>
        <taxon>Bacteria</taxon>
        <taxon>Bacillati</taxon>
        <taxon>Actinomycetota</taxon>
        <taxon>Actinomycetes</taxon>
        <taxon>Streptosporangiales</taxon>
        <taxon>Streptosporangiaceae</taxon>
        <taxon>Streptosporangium</taxon>
    </lineage>
</organism>
<evidence type="ECO:0008006" key="4">
    <source>
        <dbReference type="Google" id="ProtNLM"/>
    </source>
</evidence>
<feature type="chain" id="PRO_5045927143" description="DUF4829 domain-containing protein" evidence="1">
    <location>
        <begin position="26"/>
        <end position="157"/>
    </location>
</feature>
<evidence type="ECO:0000256" key="1">
    <source>
        <dbReference type="SAM" id="SignalP"/>
    </source>
</evidence>
<evidence type="ECO:0000313" key="3">
    <source>
        <dbReference type="Proteomes" id="UP001595698"/>
    </source>
</evidence>
<dbReference type="RefSeq" id="WP_386188640.1">
    <property type="nucleotide sequence ID" value="NZ_JBHSBC010000004.1"/>
</dbReference>
<keyword evidence="3" id="KW-1185">Reference proteome</keyword>
<gene>
    <name evidence="2" type="ORF">ACFOYY_06665</name>
</gene>
<comment type="caution">
    <text evidence="2">The sequence shown here is derived from an EMBL/GenBank/DDBJ whole genome shotgun (WGS) entry which is preliminary data.</text>
</comment>
<evidence type="ECO:0000313" key="2">
    <source>
        <dbReference type="EMBL" id="MFC3979792.1"/>
    </source>
</evidence>
<accession>A0ABV8EXK4</accession>
<proteinExistence type="predicted"/>
<protein>
    <recommendedName>
        <fullName evidence="4">DUF4829 domain-containing protein</fullName>
    </recommendedName>
</protein>
<sequence>MRTKPGRAVLALTILFLLVNGRSCAACDVSQGPPVTMPKDDAAADVVVRAYLAAVAARDPDVARALSTPSYHRRFHGWLNDPINTWADVKVSKVGRPISDTYGPGGYRQVQRVHVDVEIRRCSEEPPDDDRHYPYSFLVGRQADDAPWRILEFGGAG</sequence>